<keyword evidence="8" id="KW-0407">Ion channel</keyword>
<dbReference type="GO" id="GO:0030322">
    <property type="term" value="P:stabilization of membrane potential"/>
    <property type="evidence" value="ECO:0007669"/>
    <property type="project" value="TreeGrafter"/>
</dbReference>
<organism evidence="11 12">
    <name type="scientific">Malus domestica</name>
    <name type="common">Apple</name>
    <name type="synonym">Pyrus malus</name>
    <dbReference type="NCBI Taxonomy" id="3750"/>
    <lineage>
        <taxon>Eukaryota</taxon>
        <taxon>Viridiplantae</taxon>
        <taxon>Streptophyta</taxon>
        <taxon>Embryophyta</taxon>
        <taxon>Tracheophyta</taxon>
        <taxon>Spermatophyta</taxon>
        <taxon>Magnoliopsida</taxon>
        <taxon>eudicotyledons</taxon>
        <taxon>Gunneridae</taxon>
        <taxon>Pentapetalae</taxon>
        <taxon>rosids</taxon>
        <taxon>fabids</taxon>
        <taxon>Rosales</taxon>
        <taxon>Rosaceae</taxon>
        <taxon>Amygdaloideae</taxon>
        <taxon>Maleae</taxon>
        <taxon>Malus</taxon>
    </lineage>
</organism>
<dbReference type="SUPFAM" id="SSF81324">
    <property type="entry name" value="Voltage-gated potassium channels"/>
    <property type="match status" value="2"/>
</dbReference>
<dbReference type="InterPro" id="IPR003280">
    <property type="entry name" value="2pore_dom_K_chnl"/>
</dbReference>
<evidence type="ECO:0000256" key="4">
    <source>
        <dbReference type="ARBA" id="ARBA00022692"/>
    </source>
</evidence>
<protein>
    <recommendedName>
        <fullName evidence="10">Potassium channel domain-containing protein</fullName>
    </recommendedName>
</protein>
<dbReference type="Proteomes" id="UP000290289">
    <property type="component" value="Chromosome 9"/>
</dbReference>
<comment type="subcellular location">
    <subcellularLocation>
        <location evidence="1">Membrane</location>
        <topology evidence="1">Multi-pass membrane protein</topology>
    </subcellularLocation>
</comment>
<dbReference type="Pfam" id="PF07885">
    <property type="entry name" value="Ion_trans_2"/>
    <property type="match status" value="2"/>
</dbReference>
<gene>
    <name evidence="11" type="ORF">DVH24_031956</name>
</gene>
<evidence type="ECO:0000256" key="2">
    <source>
        <dbReference type="ARBA" id="ARBA00010159"/>
    </source>
</evidence>
<evidence type="ECO:0000313" key="11">
    <source>
        <dbReference type="EMBL" id="RXH89599.1"/>
    </source>
</evidence>
<keyword evidence="4 9" id="KW-0812">Transmembrane</keyword>
<keyword evidence="6" id="KW-0406">Ion transport</keyword>
<keyword evidence="7 9" id="KW-0472">Membrane</keyword>
<reference evidence="11 12" key="1">
    <citation type="submission" date="2018-10" db="EMBL/GenBank/DDBJ databases">
        <title>A high-quality apple genome assembly.</title>
        <authorList>
            <person name="Hu J."/>
        </authorList>
    </citation>
    <scope>NUCLEOTIDE SEQUENCE [LARGE SCALE GENOMIC DNA]</scope>
    <source>
        <strain evidence="12">cv. HFTH1</strain>
        <tissue evidence="11">Young leaf</tissue>
    </source>
</reference>
<feature type="transmembrane region" description="Helical" evidence="9">
    <location>
        <begin position="121"/>
        <end position="150"/>
    </location>
</feature>
<comment type="caution">
    <text evidence="11">The sequence shown here is derived from an EMBL/GenBank/DDBJ whole genome shotgun (WGS) entry which is preliminary data.</text>
</comment>
<keyword evidence="12" id="KW-1185">Reference proteome</keyword>
<feature type="domain" description="Potassium channel" evidence="10">
    <location>
        <begin position="74"/>
        <end position="129"/>
    </location>
</feature>
<proteinExistence type="inferred from homology"/>
<comment type="similarity">
    <text evidence="2">Belongs to the two pore domain potassium channel (TC 1.A.1.7) family.</text>
</comment>
<keyword evidence="5 9" id="KW-1133">Transmembrane helix</keyword>
<dbReference type="Gene3D" id="1.10.287.70">
    <property type="match status" value="2"/>
</dbReference>
<dbReference type="GO" id="GO:0005886">
    <property type="term" value="C:plasma membrane"/>
    <property type="evidence" value="ECO:0007669"/>
    <property type="project" value="TreeGrafter"/>
</dbReference>
<feature type="transmembrane region" description="Helical" evidence="9">
    <location>
        <begin position="162"/>
        <end position="186"/>
    </location>
</feature>
<evidence type="ECO:0000313" key="12">
    <source>
        <dbReference type="Proteomes" id="UP000290289"/>
    </source>
</evidence>
<dbReference type="PANTHER" id="PTHR11003:SF303">
    <property type="entry name" value="OS01G0696100 PROTEIN"/>
    <property type="match status" value="1"/>
</dbReference>
<sequence length="238" mass="26081">MSVFQCIIKFQPVNVIGGGAMHRQSRAIFGGGGEGIGGREGREVGAVGGRSWAWKLFSWPVLSIAIYIFFFFLSVDFVDLNERLPSEHPTMKSVKALFLMSETLTGVGYGDIVPNTERAKLLISFLIFFVRWIWCKSGGVFLVSICEGFLKRFGFCGVSEDIFRVVMAIAAPAVCVGVGCVGFHLLEKLSWEDALYLSVVSATTVGYGEIPVKTASTKNNLFLLQNVETKFAKIIVPT</sequence>
<dbReference type="InterPro" id="IPR013099">
    <property type="entry name" value="K_chnl_dom"/>
</dbReference>
<dbReference type="GO" id="GO:0015271">
    <property type="term" value="F:outward rectifier potassium channel activity"/>
    <property type="evidence" value="ECO:0007669"/>
    <property type="project" value="TreeGrafter"/>
</dbReference>
<evidence type="ECO:0000256" key="5">
    <source>
        <dbReference type="ARBA" id="ARBA00022989"/>
    </source>
</evidence>
<name>A0A498J1L6_MALDO</name>
<evidence type="ECO:0000256" key="3">
    <source>
        <dbReference type="ARBA" id="ARBA00022448"/>
    </source>
</evidence>
<dbReference type="AlphaFoldDB" id="A0A498J1L6"/>
<feature type="domain" description="Potassium channel" evidence="10">
    <location>
        <begin position="179"/>
        <end position="216"/>
    </location>
</feature>
<evidence type="ECO:0000256" key="8">
    <source>
        <dbReference type="ARBA" id="ARBA00023303"/>
    </source>
</evidence>
<dbReference type="GO" id="GO:0022841">
    <property type="term" value="F:potassium ion leak channel activity"/>
    <property type="evidence" value="ECO:0007669"/>
    <property type="project" value="TreeGrafter"/>
</dbReference>
<keyword evidence="3" id="KW-0813">Transport</keyword>
<evidence type="ECO:0000256" key="6">
    <source>
        <dbReference type="ARBA" id="ARBA00023065"/>
    </source>
</evidence>
<feature type="transmembrane region" description="Helical" evidence="9">
    <location>
        <begin position="56"/>
        <end position="75"/>
    </location>
</feature>
<evidence type="ECO:0000256" key="7">
    <source>
        <dbReference type="ARBA" id="ARBA00023136"/>
    </source>
</evidence>
<dbReference type="GO" id="GO:0009705">
    <property type="term" value="C:plant-type vacuole membrane"/>
    <property type="evidence" value="ECO:0007669"/>
    <property type="project" value="TreeGrafter"/>
</dbReference>
<accession>A0A498J1L6</accession>
<evidence type="ECO:0000259" key="10">
    <source>
        <dbReference type="Pfam" id="PF07885"/>
    </source>
</evidence>
<evidence type="ECO:0000256" key="9">
    <source>
        <dbReference type="SAM" id="Phobius"/>
    </source>
</evidence>
<evidence type="ECO:0000256" key="1">
    <source>
        <dbReference type="ARBA" id="ARBA00004141"/>
    </source>
</evidence>
<dbReference type="PANTHER" id="PTHR11003">
    <property type="entry name" value="POTASSIUM CHANNEL, SUBFAMILY K"/>
    <property type="match status" value="1"/>
</dbReference>
<dbReference type="EMBL" id="RDQH01000335">
    <property type="protein sequence ID" value="RXH89599.1"/>
    <property type="molecule type" value="Genomic_DNA"/>
</dbReference>